<feature type="signal peptide" evidence="1">
    <location>
        <begin position="1"/>
        <end position="18"/>
    </location>
</feature>
<keyword evidence="3" id="KW-1185">Reference proteome</keyword>
<protein>
    <submittedName>
        <fullName evidence="2">Uncharacterized protein</fullName>
    </submittedName>
</protein>
<dbReference type="EMBL" id="VFJB01000001">
    <property type="protein sequence ID" value="KAA0259524.1"/>
    <property type="molecule type" value="Genomic_DNA"/>
</dbReference>
<dbReference type="AlphaFoldDB" id="A0A5A8F5W7"/>
<feature type="chain" id="PRO_5022740525" evidence="1">
    <location>
        <begin position="19"/>
        <end position="100"/>
    </location>
</feature>
<dbReference type="OrthoDB" id="9808681at2"/>
<evidence type="ECO:0000313" key="3">
    <source>
        <dbReference type="Proteomes" id="UP000322876"/>
    </source>
</evidence>
<accession>A0A5A8F5W7</accession>
<name>A0A5A8F5W7_9BACT</name>
<sequence length="100" mass="11688">MRKLIIFLALILTVNVQAKTISDKIMDCIIKASNKYTWYREMIISMPVSQRAKLIDGKYKKFAEGICTKKRYRLNLLLTIGDISITPNLFRVFFIRSLLK</sequence>
<keyword evidence="1" id="KW-0732">Signal</keyword>
<dbReference type="Proteomes" id="UP000322876">
    <property type="component" value="Unassembled WGS sequence"/>
</dbReference>
<evidence type="ECO:0000313" key="2">
    <source>
        <dbReference type="EMBL" id="KAA0259524.1"/>
    </source>
</evidence>
<organism evidence="2 3">
    <name type="scientific">Deferribacter autotrophicus</name>
    <dbReference type="NCBI Taxonomy" id="500465"/>
    <lineage>
        <taxon>Bacteria</taxon>
        <taxon>Pseudomonadati</taxon>
        <taxon>Deferribacterota</taxon>
        <taxon>Deferribacteres</taxon>
        <taxon>Deferribacterales</taxon>
        <taxon>Deferribacteraceae</taxon>
        <taxon>Deferribacter</taxon>
    </lineage>
</organism>
<reference evidence="2 3" key="1">
    <citation type="submission" date="2019-06" db="EMBL/GenBank/DDBJ databases">
        <title>Genomic insights into carbon and energy metabolism of Deferribacter autotrophicus revealed new metabolic traits in the phylum Deferribacteres.</title>
        <authorList>
            <person name="Slobodkin A.I."/>
            <person name="Slobodkina G.B."/>
            <person name="Allioux M."/>
            <person name="Alain K."/>
            <person name="Jebbar M."/>
            <person name="Shadrin V."/>
            <person name="Kublanov I.V."/>
            <person name="Toshchakov S.V."/>
            <person name="Bonch-Osmolovskaya E.A."/>
        </authorList>
    </citation>
    <scope>NUCLEOTIDE SEQUENCE [LARGE SCALE GENOMIC DNA]</scope>
    <source>
        <strain evidence="2 3">SL50</strain>
    </source>
</reference>
<proteinExistence type="predicted"/>
<evidence type="ECO:0000256" key="1">
    <source>
        <dbReference type="SAM" id="SignalP"/>
    </source>
</evidence>
<dbReference type="RefSeq" id="WP_149265344.1">
    <property type="nucleotide sequence ID" value="NZ_VFJB01000001.1"/>
</dbReference>
<comment type="caution">
    <text evidence="2">The sequence shown here is derived from an EMBL/GenBank/DDBJ whole genome shotgun (WGS) entry which is preliminary data.</text>
</comment>
<gene>
    <name evidence="2" type="ORF">FHQ18_01210</name>
</gene>